<dbReference type="SUPFAM" id="SSF54593">
    <property type="entry name" value="Glyoxalase/Bleomycin resistance protein/Dihydroxybiphenyl dioxygenase"/>
    <property type="match status" value="1"/>
</dbReference>
<comment type="caution">
    <text evidence="2">The sequence shown here is derived from an EMBL/GenBank/DDBJ whole genome shotgun (WGS) entry which is preliminary data.</text>
</comment>
<dbReference type="EMBL" id="JADJZA010000007">
    <property type="protein sequence ID" value="MBK9297884.1"/>
    <property type="molecule type" value="Genomic_DNA"/>
</dbReference>
<protein>
    <submittedName>
        <fullName evidence="2">Glyoxalase</fullName>
    </submittedName>
</protein>
<feature type="compositionally biased region" description="Low complexity" evidence="1">
    <location>
        <begin position="65"/>
        <end position="79"/>
    </location>
</feature>
<accession>A0A936TFL3</accession>
<dbReference type="AlphaFoldDB" id="A0A936TFL3"/>
<evidence type="ECO:0000313" key="2">
    <source>
        <dbReference type="EMBL" id="MBK9297884.1"/>
    </source>
</evidence>
<evidence type="ECO:0000256" key="1">
    <source>
        <dbReference type="SAM" id="MobiDB-lite"/>
    </source>
</evidence>
<sequence>MAAEPTLCTLHIGDDPTTWRAAGFDVSQRSTTIPAIQLGAVSIQLHGADGPRGLLRWDLVLPERSASQADSPPSASAGGDLDGLPTAWVADTPEASLATHPNRVSSIDHIVVSSPDVDRTVRALTTHGFRERRRRTTGRYGEPMVQVFFWVGDVILELVGPTDVPADPGGPAAFFGLALTSATLEATAVGLGDLLGPPREAVQPGRFISTLRLDRVGGSVPTVIMSPHPGDPASA</sequence>
<feature type="region of interest" description="Disordered" evidence="1">
    <location>
        <begin position="65"/>
        <end position="85"/>
    </location>
</feature>
<gene>
    <name evidence="2" type="ORF">IPN02_13840</name>
</gene>
<reference evidence="2 3" key="1">
    <citation type="submission" date="2020-10" db="EMBL/GenBank/DDBJ databases">
        <title>Connecting structure to function with the recovery of over 1000 high-quality activated sludge metagenome-assembled genomes encoding full-length rRNA genes using long-read sequencing.</title>
        <authorList>
            <person name="Singleton C.M."/>
            <person name="Petriglieri F."/>
            <person name="Kristensen J.M."/>
            <person name="Kirkegaard R.H."/>
            <person name="Michaelsen T.Y."/>
            <person name="Andersen M.H."/>
            <person name="Karst S.M."/>
            <person name="Dueholm M.S."/>
            <person name="Nielsen P.H."/>
            <person name="Albertsen M."/>
        </authorList>
    </citation>
    <scope>NUCLEOTIDE SEQUENCE [LARGE SCALE GENOMIC DNA]</scope>
    <source>
        <strain evidence="2">Lyne_18-Q3-R50-59_MAXAC.006</strain>
    </source>
</reference>
<dbReference type="Proteomes" id="UP000727993">
    <property type="component" value="Unassembled WGS sequence"/>
</dbReference>
<name>A0A936TFL3_9ACTN</name>
<evidence type="ECO:0000313" key="3">
    <source>
        <dbReference type="Proteomes" id="UP000727993"/>
    </source>
</evidence>
<dbReference type="InterPro" id="IPR029068">
    <property type="entry name" value="Glyas_Bleomycin-R_OHBP_Dase"/>
</dbReference>
<dbReference type="Gene3D" id="3.10.180.10">
    <property type="entry name" value="2,3-Dihydroxybiphenyl 1,2-Dioxygenase, domain 1"/>
    <property type="match status" value="1"/>
</dbReference>
<organism evidence="2 3">
    <name type="scientific">Candidatus Neomicrothrix subdominans</name>
    <dbReference type="NCBI Taxonomy" id="2954438"/>
    <lineage>
        <taxon>Bacteria</taxon>
        <taxon>Bacillati</taxon>
        <taxon>Actinomycetota</taxon>
        <taxon>Acidimicrobiia</taxon>
        <taxon>Acidimicrobiales</taxon>
        <taxon>Microthrixaceae</taxon>
        <taxon>Candidatus Neomicrothrix</taxon>
    </lineage>
</organism>
<proteinExistence type="predicted"/>